<reference evidence="4 5" key="1">
    <citation type="submission" date="2024-09" db="EMBL/GenBank/DDBJ databases">
        <authorList>
            <person name="Sun Q."/>
            <person name="Mori K."/>
        </authorList>
    </citation>
    <scope>NUCLEOTIDE SEQUENCE [LARGE SCALE GENOMIC DNA]</scope>
    <source>
        <strain evidence="4 5">TBRC 1851</strain>
    </source>
</reference>
<comment type="caution">
    <text evidence="4">The sequence shown here is derived from an EMBL/GenBank/DDBJ whole genome shotgun (WGS) entry which is preliminary data.</text>
</comment>
<dbReference type="InterPro" id="IPR013154">
    <property type="entry name" value="ADH-like_N"/>
</dbReference>
<dbReference type="InterPro" id="IPR013149">
    <property type="entry name" value="ADH-like_C"/>
</dbReference>
<name>A0ABV6U1F9_9ACTN</name>
<keyword evidence="5" id="KW-1185">Reference proteome</keyword>
<keyword evidence="2" id="KW-0560">Oxidoreductase</keyword>
<evidence type="ECO:0000256" key="2">
    <source>
        <dbReference type="ARBA" id="ARBA00023002"/>
    </source>
</evidence>
<dbReference type="InterPro" id="IPR011032">
    <property type="entry name" value="GroES-like_sf"/>
</dbReference>
<dbReference type="InterPro" id="IPR036291">
    <property type="entry name" value="NAD(P)-bd_dom_sf"/>
</dbReference>
<dbReference type="PANTHER" id="PTHR48106">
    <property type="entry name" value="QUINONE OXIDOREDUCTASE PIG3-RELATED"/>
    <property type="match status" value="1"/>
</dbReference>
<dbReference type="EMBL" id="JBHMQT010000012">
    <property type="protein sequence ID" value="MFC0862295.1"/>
    <property type="molecule type" value="Genomic_DNA"/>
</dbReference>
<evidence type="ECO:0000313" key="5">
    <source>
        <dbReference type="Proteomes" id="UP001589870"/>
    </source>
</evidence>
<dbReference type="SUPFAM" id="SSF50129">
    <property type="entry name" value="GroES-like"/>
    <property type="match status" value="1"/>
</dbReference>
<evidence type="ECO:0000256" key="1">
    <source>
        <dbReference type="ARBA" id="ARBA00022857"/>
    </source>
</evidence>
<dbReference type="InterPro" id="IPR020843">
    <property type="entry name" value="ER"/>
</dbReference>
<proteinExistence type="predicted"/>
<dbReference type="Pfam" id="PF08240">
    <property type="entry name" value="ADH_N"/>
    <property type="match status" value="1"/>
</dbReference>
<dbReference type="SUPFAM" id="SSF51735">
    <property type="entry name" value="NAD(P)-binding Rossmann-fold domains"/>
    <property type="match status" value="1"/>
</dbReference>
<evidence type="ECO:0000259" key="3">
    <source>
        <dbReference type="SMART" id="SM00829"/>
    </source>
</evidence>
<dbReference type="Gene3D" id="3.90.180.10">
    <property type="entry name" value="Medium-chain alcohol dehydrogenases, catalytic domain"/>
    <property type="match status" value="1"/>
</dbReference>
<dbReference type="SMART" id="SM00829">
    <property type="entry name" value="PKS_ER"/>
    <property type="match status" value="1"/>
</dbReference>
<evidence type="ECO:0000313" key="4">
    <source>
        <dbReference type="EMBL" id="MFC0862295.1"/>
    </source>
</evidence>
<dbReference type="RefSeq" id="WP_394300509.1">
    <property type="nucleotide sequence ID" value="NZ_JBHMQT010000012.1"/>
</dbReference>
<keyword evidence="1" id="KW-0521">NADP</keyword>
<dbReference type="Proteomes" id="UP001589870">
    <property type="component" value="Unassembled WGS sequence"/>
</dbReference>
<dbReference type="PANTHER" id="PTHR48106:SF18">
    <property type="entry name" value="QUINONE OXIDOREDUCTASE PIG3"/>
    <property type="match status" value="1"/>
</dbReference>
<feature type="domain" description="Enoyl reductase (ER)" evidence="3">
    <location>
        <begin position="10"/>
        <end position="341"/>
    </location>
</feature>
<gene>
    <name evidence="4" type="ORF">ACFHYQ_08300</name>
</gene>
<accession>A0ABV6U1F9</accession>
<protein>
    <submittedName>
        <fullName evidence="4">Zinc-binding dehydrogenase</fullName>
    </submittedName>
</protein>
<dbReference type="Pfam" id="PF00107">
    <property type="entry name" value="ADH_zinc_N"/>
    <property type="match status" value="1"/>
</dbReference>
<sequence>MKAVVQKALGGVEVLEHVDIADPVPEAGEVIVQVDAVALNRLDVLQRQGATTMPGFALPHIPGMDVAGTVVDAGAGVDRARIGQRVVVNPAITCGHCPFCRRGDDGLCDAKAVVGGNRPGGYGALCAVPATNAYLVPDHIDLAEAAAMPTVYSLAWYALFTTGGLTVGETLLVHAAASGVTTAAVQLATRAGARVIVTGRSEAELEHGLHSGAHATINTSTEDLVAAVQELTGGVGADMVLDHLGPALFDESIQALRPRGRLVFCGTTTGNSTELRLAQAYRRGIRLLGSESYGSADFAAMLRFCWSAGLGSIVDRQMSISDAPRAHQLMEDGALRGKLILRH</sequence>
<organism evidence="4 5">
    <name type="scientific">Sphaerimonospora cavernae</name>
    <dbReference type="NCBI Taxonomy" id="1740611"/>
    <lineage>
        <taxon>Bacteria</taxon>
        <taxon>Bacillati</taxon>
        <taxon>Actinomycetota</taxon>
        <taxon>Actinomycetes</taxon>
        <taxon>Streptosporangiales</taxon>
        <taxon>Streptosporangiaceae</taxon>
        <taxon>Sphaerimonospora</taxon>
    </lineage>
</organism>